<dbReference type="Pfam" id="PF13711">
    <property type="entry name" value="DUF4160"/>
    <property type="match status" value="1"/>
</dbReference>
<dbReference type="RefSeq" id="WP_004282074.1">
    <property type="nucleotide sequence ID" value="NZ_CP032287.2"/>
</dbReference>
<organism evidence="1">
    <name type="scientific">Acinetobacter lwoffii</name>
    <dbReference type="NCBI Taxonomy" id="28090"/>
    <lineage>
        <taxon>Bacteria</taxon>
        <taxon>Pseudomonadati</taxon>
        <taxon>Pseudomonadota</taxon>
        <taxon>Gammaproteobacteria</taxon>
        <taxon>Moraxellales</taxon>
        <taxon>Moraxellaceae</taxon>
        <taxon>Acinetobacter</taxon>
    </lineage>
</organism>
<protein>
    <submittedName>
        <fullName evidence="1">DUF4160 domain-containing protein</fullName>
    </submittedName>
</protein>
<gene>
    <name evidence="1" type="ORF">ABALW_A0016</name>
</gene>
<geneLocation type="plasmid" evidence="1">
    <name>pALWED3.2</name>
</geneLocation>
<name>A0A385L1Q1_ACILW</name>
<reference evidence="1" key="1">
    <citation type="submission" date="2018-09" db="EMBL/GenBank/DDBJ databases">
        <title>Resistance of ancient and modern Acinetobacter lwoffii strains to heavy metals and arsenic revealed by genome analysis.</title>
        <authorList>
            <person name="Mindlin S."/>
            <person name="Petrenko A."/>
            <person name="Kurakov A."/>
            <person name="Beletsky A."/>
            <person name="Mardanov A."/>
            <person name="Petrova M."/>
        </authorList>
    </citation>
    <scope>NUCLEOTIDE SEQUENCE</scope>
    <source>
        <strain evidence="1">ED9-5a</strain>
        <plasmid evidence="1">pALWED3.2</plasmid>
    </source>
</reference>
<evidence type="ECO:0000313" key="1">
    <source>
        <dbReference type="EMBL" id="AYA01213.1"/>
    </source>
</evidence>
<proteinExistence type="predicted"/>
<dbReference type="AlphaFoldDB" id="A0A385L1Q1"/>
<accession>A0A385L1Q1</accession>
<dbReference type="InterPro" id="IPR025427">
    <property type="entry name" value="DUF4160"/>
</dbReference>
<dbReference type="EMBL" id="CP032287">
    <property type="protein sequence ID" value="AYA01213.1"/>
    <property type="molecule type" value="Genomic_DNA"/>
</dbReference>
<keyword evidence="1" id="KW-0614">Plasmid</keyword>
<sequence>MEEWSEYMKNEVQELQKKLAQIDLIMEPKKSNKNGFLEILLVKLKNIKIKMYQERSHNLPHIHIDYNNKIHAASYAIQTGVKIEGSISKKYDREILNWILKNQDNLIKIWELLKKGNDPEIVIGKLV</sequence>